<protein>
    <submittedName>
        <fullName evidence="3">Hypothetical_protein</fullName>
    </submittedName>
</protein>
<dbReference type="Proteomes" id="UP001642409">
    <property type="component" value="Unassembled WGS sequence"/>
</dbReference>
<comment type="caution">
    <text evidence="2">The sequence shown here is derived from an EMBL/GenBank/DDBJ whole genome shotgun (WGS) entry which is preliminary data.</text>
</comment>
<evidence type="ECO:0000313" key="3">
    <source>
        <dbReference type="EMBL" id="CAL6047701.1"/>
    </source>
</evidence>
<evidence type="ECO:0000313" key="2">
    <source>
        <dbReference type="EMBL" id="CAI9948990.1"/>
    </source>
</evidence>
<dbReference type="EMBL" id="CAXDID020000172">
    <property type="protein sequence ID" value="CAL6047701.1"/>
    <property type="molecule type" value="Genomic_DNA"/>
</dbReference>
<feature type="region of interest" description="Disordered" evidence="1">
    <location>
        <begin position="73"/>
        <end position="94"/>
    </location>
</feature>
<accession>A0AA86PYY9</accession>
<reference evidence="2" key="1">
    <citation type="submission" date="2023-06" db="EMBL/GenBank/DDBJ databases">
        <authorList>
            <person name="Kurt Z."/>
        </authorList>
    </citation>
    <scope>NUCLEOTIDE SEQUENCE</scope>
</reference>
<keyword evidence="4" id="KW-1185">Reference proteome</keyword>
<name>A0AA86PYY9_9EUKA</name>
<evidence type="ECO:0000256" key="1">
    <source>
        <dbReference type="SAM" id="MobiDB-lite"/>
    </source>
</evidence>
<evidence type="ECO:0000313" key="4">
    <source>
        <dbReference type="Proteomes" id="UP001642409"/>
    </source>
</evidence>
<sequence length="122" mass="14054">MAISIAISDQHILMKRTAKRLKNTTQVFTIKLLITSNQSQDNTRQQKSQNKITTAYMTVQNLTLRQTIAAKESTQTLGSRGTKKSTIKQRSNTTKVMRPKSYQLQWAKTVRYTRKATCFQRN</sequence>
<dbReference type="AlphaFoldDB" id="A0AA86PYY9"/>
<reference evidence="3 4" key="2">
    <citation type="submission" date="2024-07" db="EMBL/GenBank/DDBJ databases">
        <authorList>
            <person name="Akdeniz Z."/>
        </authorList>
    </citation>
    <scope>NUCLEOTIDE SEQUENCE [LARGE SCALE GENOMIC DNA]</scope>
</reference>
<proteinExistence type="predicted"/>
<dbReference type="EMBL" id="CATOUU010000792">
    <property type="protein sequence ID" value="CAI9948990.1"/>
    <property type="molecule type" value="Genomic_DNA"/>
</dbReference>
<organism evidence="2">
    <name type="scientific">Hexamita inflata</name>
    <dbReference type="NCBI Taxonomy" id="28002"/>
    <lineage>
        <taxon>Eukaryota</taxon>
        <taxon>Metamonada</taxon>
        <taxon>Diplomonadida</taxon>
        <taxon>Hexamitidae</taxon>
        <taxon>Hexamitinae</taxon>
        <taxon>Hexamita</taxon>
    </lineage>
</organism>
<gene>
    <name evidence="2" type="ORF">HINF_LOCUS36635</name>
    <name evidence="3" type="ORF">HINF_LOCUS42335</name>
</gene>